<reference evidence="8" key="1">
    <citation type="journal article" date="2019" name="Int. J. Syst. Evol. Microbiol.">
        <title>The Global Catalogue of Microorganisms (GCM) 10K type strain sequencing project: providing services to taxonomists for standard genome sequencing and annotation.</title>
        <authorList>
            <consortium name="The Broad Institute Genomics Platform"/>
            <consortium name="The Broad Institute Genome Sequencing Center for Infectious Disease"/>
            <person name="Wu L."/>
            <person name="Ma J."/>
        </authorList>
    </citation>
    <scope>NUCLEOTIDE SEQUENCE [LARGE SCALE GENOMIC DNA]</scope>
    <source>
        <strain evidence="8">JCM 6833</strain>
    </source>
</reference>
<dbReference type="SUPFAM" id="SSF53756">
    <property type="entry name" value="UDP-Glycosyltransferase/glycogen phosphorylase"/>
    <property type="match status" value="1"/>
</dbReference>
<evidence type="ECO:0000256" key="2">
    <source>
        <dbReference type="ARBA" id="ARBA00022676"/>
    </source>
</evidence>
<evidence type="ECO:0000256" key="4">
    <source>
        <dbReference type="ARBA" id="ARBA00023194"/>
    </source>
</evidence>
<keyword evidence="2" id="KW-0328">Glycosyltransferase</keyword>
<gene>
    <name evidence="7" type="ORF">GCM10010411_61010</name>
</gene>
<feature type="domain" description="Erythromycin biosynthesis protein CIII-like C-terminal" evidence="5">
    <location>
        <begin position="285"/>
        <end position="430"/>
    </location>
</feature>
<dbReference type="Proteomes" id="UP001501509">
    <property type="component" value="Unassembled WGS sequence"/>
</dbReference>
<proteinExistence type="inferred from homology"/>
<dbReference type="NCBIfam" id="TIGR04516">
    <property type="entry name" value="glycosyl_450act"/>
    <property type="match status" value="1"/>
</dbReference>
<protein>
    <submittedName>
        <fullName evidence="7">DUF1205 domain-containing protein</fullName>
    </submittedName>
</protein>
<dbReference type="InterPro" id="IPR050426">
    <property type="entry name" value="Glycosyltransferase_28"/>
</dbReference>
<dbReference type="Pfam" id="PF06722">
    <property type="entry name" value="EryCIII-like_C"/>
    <property type="match status" value="1"/>
</dbReference>
<dbReference type="InterPro" id="IPR030953">
    <property type="entry name" value="Glycosyl_450act"/>
</dbReference>
<evidence type="ECO:0000313" key="7">
    <source>
        <dbReference type="EMBL" id="GAA2617540.1"/>
    </source>
</evidence>
<evidence type="ECO:0000259" key="6">
    <source>
        <dbReference type="Pfam" id="PF21036"/>
    </source>
</evidence>
<dbReference type="EMBL" id="BAAATD010000009">
    <property type="protein sequence ID" value="GAA2617540.1"/>
    <property type="molecule type" value="Genomic_DNA"/>
</dbReference>
<dbReference type="Pfam" id="PF21036">
    <property type="entry name" value="EryCIII-like_N"/>
    <property type="match status" value="1"/>
</dbReference>
<evidence type="ECO:0000256" key="1">
    <source>
        <dbReference type="ARBA" id="ARBA00006962"/>
    </source>
</evidence>
<dbReference type="InterPro" id="IPR048284">
    <property type="entry name" value="EryCIII-like_N"/>
</dbReference>
<feature type="domain" description="Erythromycin biosynthesis protein CIII-like N-terminal" evidence="6">
    <location>
        <begin position="22"/>
        <end position="270"/>
    </location>
</feature>
<accession>A0ABP6CEI9</accession>
<sequence>MRVLFVTLPVKAHLFVQVSLAWALRAAGHEVCVAGQSQVVDDITHTGLTAVPIGAPLDHEAAMAEVRQRQEESQEAEERGEEAHPWETEWEKVLDISESRPEKLTHDYLHGVNTVWTFNIQTLSPPDMIDDLVAFARTWLPDLVIWDALMYAGPVAAKACGAAHARMLFSLDLLGRMHERYRGELARRPAEVWDDPLEEWLGAALERYGCAYSDDLMLGQWTIDPVPPSMRLSVDLPYVPVRFVPYNGRAEVPDWLSEPADRRRLCLTLGLSLRSMGGDRASVVELLEAVADLDVEVVATLNAEQLEGVGKIPDNVRAVDFVPLNELLPTCSAIVHQGGFGQVQTAMAHGVPQVVLPNGYWDTVLRSRQVQDSGAGLAVDDPDRVSAVEIREKLVRVLEEPGFAVNAARLRAEMLATPAPAEIVPLLERLTAEHRAR</sequence>
<evidence type="ECO:0000256" key="3">
    <source>
        <dbReference type="ARBA" id="ARBA00022679"/>
    </source>
</evidence>
<organism evidence="7 8">
    <name type="scientific">Actinomadura fulvescens</name>
    <dbReference type="NCBI Taxonomy" id="46160"/>
    <lineage>
        <taxon>Bacteria</taxon>
        <taxon>Bacillati</taxon>
        <taxon>Actinomycetota</taxon>
        <taxon>Actinomycetes</taxon>
        <taxon>Streptosporangiales</taxon>
        <taxon>Thermomonosporaceae</taxon>
        <taxon>Actinomadura</taxon>
    </lineage>
</organism>
<dbReference type="Gene3D" id="3.40.50.2000">
    <property type="entry name" value="Glycogen Phosphorylase B"/>
    <property type="match status" value="2"/>
</dbReference>
<comment type="caution">
    <text evidence="7">The sequence shown here is derived from an EMBL/GenBank/DDBJ whole genome shotgun (WGS) entry which is preliminary data.</text>
</comment>
<dbReference type="InterPro" id="IPR010610">
    <property type="entry name" value="EryCIII-like_C"/>
</dbReference>
<evidence type="ECO:0000313" key="8">
    <source>
        <dbReference type="Proteomes" id="UP001501509"/>
    </source>
</evidence>
<dbReference type="PANTHER" id="PTHR48050">
    <property type="entry name" value="STEROL 3-BETA-GLUCOSYLTRANSFERASE"/>
    <property type="match status" value="1"/>
</dbReference>
<comment type="similarity">
    <text evidence="1">Belongs to the glycosyltransferase 28 family.</text>
</comment>
<keyword evidence="4" id="KW-0045">Antibiotic biosynthesis</keyword>
<dbReference type="CDD" id="cd03784">
    <property type="entry name" value="GT1_Gtf-like"/>
    <property type="match status" value="1"/>
</dbReference>
<keyword evidence="3" id="KW-0808">Transferase</keyword>
<dbReference type="InterPro" id="IPR002213">
    <property type="entry name" value="UDP_glucos_trans"/>
</dbReference>
<evidence type="ECO:0000259" key="5">
    <source>
        <dbReference type="Pfam" id="PF06722"/>
    </source>
</evidence>
<keyword evidence="8" id="KW-1185">Reference proteome</keyword>
<name>A0ABP6CEI9_9ACTN</name>
<dbReference type="PANTHER" id="PTHR48050:SF13">
    <property type="entry name" value="STEROL 3-BETA-GLUCOSYLTRANSFERASE UGT80A2"/>
    <property type="match status" value="1"/>
</dbReference>